<evidence type="ECO:0000259" key="5">
    <source>
        <dbReference type="PROSITE" id="PS50038"/>
    </source>
</evidence>
<comment type="caution">
    <text evidence="3">Lacks conserved residue(s) required for the propagation of feature annotation.</text>
</comment>
<dbReference type="Pfam" id="PF01392">
    <property type="entry name" value="Fz"/>
    <property type="match status" value="4"/>
</dbReference>
<gene>
    <name evidence="6" type="ORF">WMY93_013983</name>
</gene>
<dbReference type="SUPFAM" id="SSF63501">
    <property type="entry name" value="Frizzled cysteine-rich domain"/>
    <property type="match status" value="4"/>
</dbReference>
<dbReference type="GO" id="GO:0060070">
    <property type="term" value="P:canonical Wnt signaling pathway"/>
    <property type="evidence" value="ECO:0007669"/>
    <property type="project" value="TreeGrafter"/>
</dbReference>
<reference evidence="7" key="1">
    <citation type="submission" date="2024-04" db="EMBL/GenBank/DDBJ databases">
        <title>Salinicola lusitanus LLJ914,a marine bacterium isolated from the Okinawa Trough.</title>
        <authorList>
            <person name="Li J."/>
        </authorList>
    </citation>
    <scope>NUCLEOTIDE SEQUENCE [LARGE SCALE GENOMIC DNA]</scope>
</reference>
<evidence type="ECO:0000256" key="3">
    <source>
        <dbReference type="PROSITE-ProRule" id="PRU00090"/>
    </source>
</evidence>
<dbReference type="AlphaFoldDB" id="A0AAW0NUA6"/>
<feature type="domain" description="FZ" evidence="5">
    <location>
        <begin position="17"/>
        <end position="105"/>
    </location>
</feature>
<keyword evidence="1" id="KW-0217">Developmental protein</keyword>
<dbReference type="InterPro" id="IPR036790">
    <property type="entry name" value="Frizzled_dom_sf"/>
</dbReference>
<dbReference type="Gene3D" id="1.10.2000.10">
    <property type="entry name" value="Frizzled cysteine-rich domain"/>
    <property type="match status" value="4"/>
</dbReference>
<dbReference type="GO" id="GO:0017147">
    <property type="term" value="F:Wnt-protein binding"/>
    <property type="evidence" value="ECO:0007669"/>
    <property type="project" value="TreeGrafter"/>
</dbReference>
<dbReference type="GO" id="GO:0042813">
    <property type="term" value="F:Wnt receptor activity"/>
    <property type="evidence" value="ECO:0007669"/>
    <property type="project" value="TreeGrafter"/>
</dbReference>
<evidence type="ECO:0000313" key="7">
    <source>
        <dbReference type="Proteomes" id="UP001460270"/>
    </source>
</evidence>
<feature type="chain" id="PRO_5043508485" description="FZ domain-containing protein" evidence="4">
    <location>
        <begin position="19"/>
        <end position="566"/>
    </location>
</feature>
<evidence type="ECO:0000256" key="1">
    <source>
        <dbReference type="ARBA" id="ARBA00022473"/>
    </source>
</evidence>
<comment type="caution">
    <text evidence="6">The sequence shown here is derived from an EMBL/GenBank/DDBJ whole genome shotgun (WGS) entry which is preliminary data.</text>
</comment>
<evidence type="ECO:0000313" key="6">
    <source>
        <dbReference type="EMBL" id="KAK7909299.1"/>
    </source>
</evidence>
<feature type="disulfide bond" evidence="3">
    <location>
        <begin position="395"/>
        <end position="419"/>
    </location>
</feature>
<keyword evidence="2 3" id="KW-1015">Disulfide bond</keyword>
<dbReference type="Proteomes" id="UP001460270">
    <property type="component" value="Unassembled WGS sequence"/>
</dbReference>
<feature type="domain" description="FZ" evidence="5">
    <location>
        <begin position="316"/>
        <end position="430"/>
    </location>
</feature>
<evidence type="ECO:0000256" key="2">
    <source>
        <dbReference type="ARBA" id="ARBA00023157"/>
    </source>
</evidence>
<dbReference type="PANTHER" id="PTHR11309">
    <property type="entry name" value="FRIZZLED"/>
    <property type="match status" value="1"/>
</dbReference>
<dbReference type="InterPro" id="IPR015526">
    <property type="entry name" value="Frizzled/SFRP"/>
</dbReference>
<name>A0AAW0NUA6_9GOBI</name>
<dbReference type="GO" id="GO:0035567">
    <property type="term" value="P:non-canonical Wnt signaling pathway"/>
    <property type="evidence" value="ECO:0007669"/>
    <property type="project" value="TreeGrafter"/>
</dbReference>
<protein>
    <recommendedName>
        <fullName evidence="5">FZ domain-containing protein</fullName>
    </recommendedName>
</protein>
<evidence type="ECO:0000256" key="4">
    <source>
        <dbReference type="SAM" id="SignalP"/>
    </source>
</evidence>
<feature type="disulfide bond" evidence="3">
    <location>
        <begin position="199"/>
        <end position="223"/>
    </location>
</feature>
<feature type="domain" description="FZ" evidence="5">
    <location>
        <begin position="121"/>
        <end position="234"/>
    </location>
</feature>
<accession>A0AAW0NUA6</accession>
<feature type="disulfide bond" evidence="3">
    <location>
        <begin position="237"/>
        <end position="283"/>
    </location>
</feature>
<keyword evidence="4" id="KW-0732">Signal</keyword>
<feature type="domain" description="FZ" evidence="5">
    <location>
        <begin position="232"/>
        <end position="300"/>
    </location>
</feature>
<keyword evidence="7" id="KW-1185">Reference proteome</keyword>
<feature type="signal peptide" evidence="4">
    <location>
        <begin position="1"/>
        <end position="18"/>
    </location>
</feature>
<dbReference type="GO" id="GO:0005886">
    <property type="term" value="C:plasma membrane"/>
    <property type="evidence" value="ECO:0007669"/>
    <property type="project" value="TreeGrafter"/>
</dbReference>
<dbReference type="InterPro" id="IPR020067">
    <property type="entry name" value="Frizzled_dom"/>
</dbReference>
<dbReference type="EMBL" id="JBBPFD010000010">
    <property type="protein sequence ID" value="KAK7909299.1"/>
    <property type="molecule type" value="Genomic_DNA"/>
</dbReference>
<sequence>MLRAVVFLWICLLCSVESKPNCRPIQASFCRSMSYTTSSSPSGVTGFSTRDIEQIIQTACSPDVATLFCRVVVPECGAEEDNRLKPCRRLCQRIYWPIRLRCDSLPQDNCVQSSQSRLQSPGPAACEPIGIPLCKDCPITSPSCPTYWDTHPKMTQAWRRTSSFPGKSAVQPFIKEFICSMYAPQCLEGKARAPCRRTCEHTRAGCEPLMRKFGFTWPDKFNCDNFKNDTCISVPLCSDLSYSQTMLPNSLGMSSQLQISQELGNFQPLVQFGCSPALKPFLCSVYTPECVQGESQPRAPAGHCVKRHAPPFGVSSSGGICQPITVPMCQGLSYTETFVPNLLGHSSQREAAVQMSFFNSIVQNFCSVDIRLFLCLVYAPKCVRGEVKRPCRSFCVRAKDGCRTAMDQLNMNWPRELQCDAFPTENCIPEHGDAEVTAKQILARLNTGGFTVLGNSLTLRTAFLLLTLADADHSDGLSSVEYFNMEHFVASVRTEYVELNQGRAPPAVTQSQLQMALFRRALISMDDRMFKPLWRLYRTGNSIDFDDFVALVTRLQVLKDRLSLVC</sequence>
<dbReference type="PANTHER" id="PTHR11309:SF97">
    <property type="entry name" value="SECRETED FRIZZLED-RELATED PROTEIN 3"/>
    <property type="match status" value="1"/>
</dbReference>
<feature type="disulfide bond" evidence="3">
    <location>
        <begin position="329"/>
        <end position="375"/>
    </location>
</feature>
<proteinExistence type="predicted"/>
<dbReference type="SMART" id="SM00063">
    <property type="entry name" value="FRI"/>
    <property type="match status" value="4"/>
</dbReference>
<dbReference type="CDD" id="cd07066">
    <property type="entry name" value="CRD_FZ"/>
    <property type="match status" value="1"/>
</dbReference>
<dbReference type="PROSITE" id="PS50038">
    <property type="entry name" value="FZ"/>
    <property type="match status" value="4"/>
</dbReference>
<organism evidence="6 7">
    <name type="scientific">Mugilogobius chulae</name>
    <name type="common">yellowstripe goby</name>
    <dbReference type="NCBI Taxonomy" id="88201"/>
    <lineage>
        <taxon>Eukaryota</taxon>
        <taxon>Metazoa</taxon>
        <taxon>Chordata</taxon>
        <taxon>Craniata</taxon>
        <taxon>Vertebrata</taxon>
        <taxon>Euteleostomi</taxon>
        <taxon>Actinopterygii</taxon>
        <taxon>Neopterygii</taxon>
        <taxon>Teleostei</taxon>
        <taxon>Neoteleostei</taxon>
        <taxon>Acanthomorphata</taxon>
        <taxon>Gobiaria</taxon>
        <taxon>Gobiiformes</taxon>
        <taxon>Gobioidei</taxon>
        <taxon>Gobiidae</taxon>
        <taxon>Gobionellinae</taxon>
        <taxon>Mugilogobius</taxon>
    </lineage>
</organism>
<feature type="disulfide bond" evidence="3">
    <location>
        <begin position="321"/>
        <end position="382"/>
    </location>
</feature>